<reference evidence="1 2" key="1">
    <citation type="submission" date="2016-10" db="EMBL/GenBank/DDBJ databases">
        <authorList>
            <person name="de Groot N.N."/>
        </authorList>
    </citation>
    <scope>NUCLEOTIDE SEQUENCE [LARGE SCALE GENOMIC DNA]</scope>
    <source>
        <strain evidence="1 2">CGMCC 1.6848</strain>
    </source>
</reference>
<protein>
    <submittedName>
        <fullName evidence="1">Uncharacterized protein</fullName>
    </submittedName>
</protein>
<dbReference type="GO" id="GO:0000287">
    <property type="term" value="F:magnesium ion binding"/>
    <property type="evidence" value="ECO:0007669"/>
    <property type="project" value="UniProtKB-ARBA"/>
</dbReference>
<dbReference type="Proteomes" id="UP000199040">
    <property type="component" value="Unassembled WGS sequence"/>
</dbReference>
<dbReference type="EMBL" id="FOPY01000011">
    <property type="protein sequence ID" value="SFH87888.1"/>
    <property type="molecule type" value="Genomic_DNA"/>
</dbReference>
<dbReference type="GO" id="GO:0016791">
    <property type="term" value="F:phosphatase activity"/>
    <property type="evidence" value="ECO:0007669"/>
    <property type="project" value="UniProtKB-ARBA"/>
</dbReference>
<gene>
    <name evidence="1" type="ORF">SAMN04487959_111130</name>
</gene>
<dbReference type="NCBIfam" id="TIGR01484">
    <property type="entry name" value="HAD-SF-IIB"/>
    <property type="match status" value="1"/>
</dbReference>
<dbReference type="InterPro" id="IPR023214">
    <property type="entry name" value="HAD_sf"/>
</dbReference>
<evidence type="ECO:0000313" key="1">
    <source>
        <dbReference type="EMBL" id="SFH87888.1"/>
    </source>
</evidence>
<dbReference type="AlphaFoldDB" id="A0A1I3DMW0"/>
<proteinExistence type="predicted"/>
<dbReference type="InterPro" id="IPR036412">
    <property type="entry name" value="HAD-like_sf"/>
</dbReference>
<dbReference type="Gene3D" id="3.40.50.1000">
    <property type="entry name" value="HAD superfamily/HAD-like"/>
    <property type="match status" value="2"/>
</dbReference>
<organism evidence="1 2">
    <name type="scientific">Modicisalibacter xianhensis</name>
    <dbReference type="NCBI Taxonomy" id="442341"/>
    <lineage>
        <taxon>Bacteria</taxon>
        <taxon>Pseudomonadati</taxon>
        <taxon>Pseudomonadota</taxon>
        <taxon>Gammaproteobacteria</taxon>
        <taxon>Oceanospirillales</taxon>
        <taxon>Halomonadaceae</taxon>
        <taxon>Modicisalibacter</taxon>
    </lineage>
</organism>
<dbReference type="STRING" id="442341.SAMN04487959_111130"/>
<sequence length="266" mass="29049">MQPILDTATDTKALRKVDVVLTDVDDTLTRQGKLCASTLDAMERLADAGIRLVPVTGGCAGWCDHIVRAWPVAAVIGESGAFRFIKKTDGSLDQRFVRPREHLREEQRKLLQLADTALSAVPAARLAADQPYRLADVAIDHSQDVGPLGSNDIQRLIDCMRRGGARARASSIHVNAWFGDHDKASMAVSLLEEDFAIASGEQASRVLFIGDAPNDESLFARFPLSVGVSNIARHLDKMQSRPKWVCRASHGAGFEEMVERLLAARP</sequence>
<evidence type="ECO:0000313" key="2">
    <source>
        <dbReference type="Proteomes" id="UP000199040"/>
    </source>
</evidence>
<name>A0A1I3DMW0_9GAMM</name>
<dbReference type="RefSeq" id="WP_092847902.1">
    <property type="nucleotide sequence ID" value="NZ_FOPY01000011.1"/>
</dbReference>
<keyword evidence="2" id="KW-1185">Reference proteome</keyword>
<accession>A0A1I3DMW0</accession>
<dbReference type="SUPFAM" id="SSF56784">
    <property type="entry name" value="HAD-like"/>
    <property type="match status" value="1"/>
</dbReference>
<dbReference type="InterPro" id="IPR006379">
    <property type="entry name" value="HAD-SF_hydro_IIB"/>
</dbReference>